<evidence type="ECO:0000256" key="1">
    <source>
        <dbReference type="ARBA" id="ARBA00007166"/>
    </source>
</evidence>
<dbReference type="Gene3D" id="3.50.70.10">
    <property type="match status" value="1"/>
</dbReference>
<evidence type="ECO:0000313" key="3">
    <source>
        <dbReference type="EMBL" id="KAH7332518.1"/>
    </source>
</evidence>
<dbReference type="PANTHER" id="PTHR47589">
    <property type="entry name" value="FATTY-ACID-BINDING PROTEIN 1"/>
    <property type="match status" value="1"/>
</dbReference>
<reference evidence="3" key="1">
    <citation type="submission" date="2021-08" db="EMBL/GenBank/DDBJ databases">
        <title>WGS assembly of Ceratopteris richardii.</title>
        <authorList>
            <person name="Marchant D.B."/>
            <person name="Chen G."/>
            <person name="Jenkins J."/>
            <person name="Shu S."/>
            <person name="Leebens-Mack J."/>
            <person name="Grimwood J."/>
            <person name="Schmutz J."/>
            <person name="Soltis P."/>
            <person name="Soltis D."/>
            <person name="Chen Z.-H."/>
        </authorList>
    </citation>
    <scope>NUCLEOTIDE SEQUENCE</scope>
    <source>
        <strain evidence="3">Whitten #5841</strain>
        <tissue evidence="3">Leaf</tissue>
    </source>
</reference>
<dbReference type="OrthoDB" id="18193at2759"/>
<dbReference type="Proteomes" id="UP000825935">
    <property type="component" value="Chromosome 20"/>
</dbReference>
<comment type="similarity">
    <text evidence="1">Belongs to the chalcone isomerase family.</text>
</comment>
<dbReference type="SUPFAM" id="SSF54626">
    <property type="entry name" value="Chalcone isomerase"/>
    <property type="match status" value="1"/>
</dbReference>
<keyword evidence="4" id="KW-1185">Reference proteome</keyword>
<dbReference type="Pfam" id="PF16035">
    <property type="entry name" value="Chalcone_2"/>
    <property type="match status" value="1"/>
</dbReference>
<evidence type="ECO:0000259" key="2">
    <source>
        <dbReference type="Pfam" id="PF16035"/>
    </source>
</evidence>
<dbReference type="InterPro" id="IPR016088">
    <property type="entry name" value="Chalcone_isomerase_3-sand"/>
</dbReference>
<dbReference type="GO" id="GO:0016872">
    <property type="term" value="F:intramolecular lyase activity"/>
    <property type="evidence" value="ECO:0007669"/>
    <property type="project" value="InterPro"/>
</dbReference>
<feature type="domain" description="Chalcone isomerase" evidence="2">
    <location>
        <begin position="108"/>
        <end position="274"/>
    </location>
</feature>
<gene>
    <name evidence="3" type="ORF">KP509_20G092200</name>
</gene>
<dbReference type="OMA" id="MASMRFP"/>
<dbReference type="Gene3D" id="1.10.890.20">
    <property type="match status" value="1"/>
</dbReference>
<proteinExistence type="inferred from homology"/>
<comment type="caution">
    <text evidence="3">The sequence shown here is derived from an EMBL/GenBank/DDBJ whole genome shotgun (WGS) entry which is preliminary data.</text>
</comment>
<dbReference type="InterPro" id="IPR044228">
    <property type="entry name" value="FAP1"/>
</dbReference>
<protein>
    <recommendedName>
        <fullName evidence="2">Chalcone isomerase domain-containing protein</fullName>
    </recommendedName>
</protein>
<dbReference type="AlphaFoldDB" id="A0A8T2SLA4"/>
<dbReference type="EMBL" id="CM035425">
    <property type="protein sequence ID" value="KAH7332518.1"/>
    <property type="molecule type" value="Genomic_DNA"/>
</dbReference>
<sequence length="293" mass="31581">MAASFSYSFFGNVFANAPLWKKVSVGAGVAAASGMVAAEIYNRQRNGFSIAASLSDEFASFMHSNSLPNRSVIPFACLSPLSVSPFTEPKTGVSFPVLISPRADAAVEHQLAGVGLRKKSLFGLKNITVYAFGVYANEASLMDKLGSKYTGFSFAELKQSKSFQDDVVASDFDLTVRLVIVYGRLKVGSVRTAFEESIGSRIKKFSGKEDRPLLESFTSLFSDDIKLPKGTIIDVTRQSGHSLATKIDGKEIGAVQSSLLSRAFVDLYIGDEPFDVTGKDDISSKLASFLSKE</sequence>
<dbReference type="InterPro" id="IPR016089">
    <property type="entry name" value="Chalcone_isomerase_bundle_sf"/>
</dbReference>
<evidence type="ECO:0000313" key="4">
    <source>
        <dbReference type="Proteomes" id="UP000825935"/>
    </source>
</evidence>
<dbReference type="PANTHER" id="PTHR47589:SF5">
    <property type="entry name" value="CHALCONE ISOMERASE DOMAIN-CONTAINING PROTEIN"/>
    <property type="match status" value="1"/>
</dbReference>
<dbReference type="InterPro" id="IPR016087">
    <property type="entry name" value="Chalcone_isomerase"/>
</dbReference>
<name>A0A8T2SLA4_CERRI</name>
<accession>A0A8T2SLA4</accession>
<dbReference type="InterPro" id="IPR036298">
    <property type="entry name" value="Chalcone_isomerase_sf"/>
</dbReference>
<organism evidence="3 4">
    <name type="scientific">Ceratopteris richardii</name>
    <name type="common">Triangle waterfern</name>
    <dbReference type="NCBI Taxonomy" id="49495"/>
    <lineage>
        <taxon>Eukaryota</taxon>
        <taxon>Viridiplantae</taxon>
        <taxon>Streptophyta</taxon>
        <taxon>Embryophyta</taxon>
        <taxon>Tracheophyta</taxon>
        <taxon>Polypodiopsida</taxon>
        <taxon>Polypodiidae</taxon>
        <taxon>Polypodiales</taxon>
        <taxon>Pteridineae</taxon>
        <taxon>Pteridaceae</taxon>
        <taxon>Parkerioideae</taxon>
        <taxon>Ceratopteris</taxon>
    </lineage>
</organism>